<keyword evidence="2" id="KW-1185">Reference proteome</keyword>
<dbReference type="STRING" id="5643.A0A060SS89"/>
<evidence type="ECO:0000313" key="2">
    <source>
        <dbReference type="Proteomes" id="UP000029665"/>
    </source>
</evidence>
<proteinExistence type="predicted"/>
<protein>
    <submittedName>
        <fullName evidence="1">Uncharacterized protein</fullName>
    </submittedName>
</protein>
<dbReference type="EMBL" id="CCBP010000240">
    <property type="protein sequence ID" value="CDO75094.1"/>
    <property type="molecule type" value="Genomic_DNA"/>
</dbReference>
<reference evidence="1" key="1">
    <citation type="submission" date="2014-01" db="EMBL/GenBank/DDBJ databases">
        <title>The genome of the white-rot fungus Pycnoporus cinnabarinus: a basidiomycete model with a versatile arsenal for lignocellulosic biomass breakdown.</title>
        <authorList>
            <person name="Levasseur A."/>
            <person name="Lomascolo A."/>
            <person name="Ruiz-Duenas F.J."/>
            <person name="Uzan E."/>
            <person name="Piumi F."/>
            <person name="Kues U."/>
            <person name="Ram A.F.J."/>
            <person name="Murat C."/>
            <person name="Haon M."/>
            <person name="Benoit I."/>
            <person name="Arfi Y."/>
            <person name="Chevret D."/>
            <person name="Drula E."/>
            <person name="Kwon M.J."/>
            <person name="Gouret P."/>
            <person name="Lesage-Meessen L."/>
            <person name="Lombard V."/>
            <person name="Mariette J."/>
            <person name="Noirot C."/>
            <person name="Park J."/>
            <person name="Patyshakuliyeva A."/>
            <person name="Wieneger R.A.B."/>
            <person name="Wosten H.A.B."/>
            <person name="Martin F."/>
            <person name="Coutinho P.M."/>
            <person name="de Vries R."/>
            <person name="Martinez A.T."/>
            <person name="Klopp C."/>
            <person name="Pontarotti P."/>
            <person name="Henrissat B."/>
            <person name="Record E."/>
        </authorList>
    </citation>
    <scope>NUCLEOTIDE SEQUENCE [LARGE SCALE GENOMIC DNA]</scope>
    <source>
        <strain evidence="1">BRFM137</strain>
    </source>
</reference>
<organism evidence="1 2">
    <name type="scientific">Pycnoporus cinnabarinus</name>
    <name type="common">Cinnabar-red polypore</name>
    <name type="synonym">Trametes cinnabarina</name>
    <dbReference type="NCBI Taxonomy" id="5643"/>
    <lineage>
        <taxon>Eukaryota</taxon>
        <taxon>Fungi</taxon>
        <taxon>Dikarya</taxon>
        <taxon>Basidiomycota</taxon>
        <taxon>Agaricomycotina</taxon>
        <taxon>Agaricomycetes</taxon>
        <taxon>Polyporales</taxon>
        <taxon>Polyporaceae</taxon>
        <taxon>Trametes</taxon>
    </lineage>
</organism>
<gene>
    <name evidence="1" type="ORF">BN946_scf185010.g19</name>
</gene>
<dbReference type="InterPro" id="IPR032675">
    <property type="entry name" value="LRR_dom_sf"/>
</dbReference>
<comment type="caution">
    <text evidence="1">The sequence shown here is derived from an EMBL/GenBank/DDBJ whole genome shotgun (WGS) entry which is preliminary data.</text>
</comment>
<evidence type="ECO:0000313" key="1">
    <source>
        <dbReference type="EMBL" id="CDO75094.1"/>
    </source>
</evidence>
<name>A0A060SS89_PYCCI</name>
<dbReference type="Gene3D" id="3.80.10.10">
    <property type="entry name" value="Ribonuclease Inhibitor"/>
    <property type="match status" value="1"/>
</dbReference>
<dbReference type="OrthoDB" id="2794631at2759"/>
<accession>A0A060SS89</accession>
<dbReference type="Proteomes" id="UP000029665">
    <property type="component" value="Unassembled WGS sequence"/>
</dbReference>
<sequence>MLDPDSLSHLSRLPTLTTLALENDRTALSYPPRSEIETPAFPALKELLISTGSPSGPNALAFIEHIGPTSIDAVTIFWDFLYVRVHESGDMLADLLTRMGDLEQLRHIRVVLEESIERIVTDLRPSSGFIRGLKTLCDSGEYLEPALSIASLRTLEISTEIIFQVDNSFLSAIARSLPRLESLSLVPTLQLDFSLHLFEQDEVDTGEDRMYLVRRLLPTLDGLLPLVDNCPRLSNLRIAVESTISIGGPSRDRGTRAVKRGSWWCLELWATGLDPRLSDDVFVAFFTDNFPELENMRVRLPRDPYGDAEVHSGTILGASQSRDAVHVDVIDVAVYQTLNHNMRNSEVQALGWVPDFKHANPTANVARLQREREHARC</sequence>
<dbReference type="AlphaFoldDB" id="A0A060SS89"/>
<dbReference type="HOGENOM" id="CLU_733920_0_0_1"/>